<comment type="similarity">
    <text evidence="3">Belongs to the PMEI family.</text>
</comment>
<keyword evidence="2" id="KW-1015">Disulfide bond</keyword>
<comment type="caution">
    <text evidence="6">The sequence shown here is derived from an EMBL/GenBank/DDBJ whole genome shotgun (WGS) entry which is preliminary data.</text>
</comment>
<feature type="compositionally biased region" description="Basic and acidic residues" evidence="4">
    <location>
        <begin position="1"/>
        <end position="11"/>
    </location>
</feature>
<feature type="region of interest" description="Disordered" evidence="4">
    <location>
        <begin position="1"/>
        <end position="22"/>
    </location>
</feature>
<feature type="compositionally biased region" description="Polar residues" evidence="4">
    <location>
        <begin position="12"/>
        <end position="21"/>
    </location>
</feature>
<dbReference type="InterPro" id="IPR035513">
    <property type="entry name" value="Invertase/methylesterase_inhib"/>
</dbReference>
<sequence length="179" mass="19566">MMDLKGKEKTSKTLSPPTFINTKHEKENNTSLIETTCKSTPFYNLCDSTLESDPDSSSTGIPGLAIIGANKPNAEVYATFKEIASLLEEAKDQSLKKALLECDDHYNTIITYNVLSVIKTVRTSKAYVRRDAMNDAADEALACASGFENQPTFPIKDSNKVVHDLSVVVSSIITLLVSK</sequence>
<accession>A0ABR2CWM6</accession>
<evidence type="ECO:0000256" key="3">
    <source>
        <dbReference type="ARBA" id="ARBA00038471"/>
    </source>
</evidence>
<evidence type="ECO:0000256" key="4">
    <source>
        <dbReference type="SAM" id="MobiDB-lite"/>
    </source>
</evidence>
<gene>
    <name evidence="6" type="ORF">V6N12_029603</name>
</gene>
<keyword evidence="7" id="KW-1185">Reference proteome</keyword>
<evidence type="ECO:0000313" key="6">
    <source>
        <dbReference type="EMBL" id="KAK8524748.1"/>
    </source>
</evidence>
<dbReference type="PANTHER" id="PTHR36710:SF13">
    <property type="entry name" value="PUTATIVE-RELATED"/>
    <property type="match status" value="1"/>
</dbReference>
<reference evidence="6 7" key="1">
    <citation type="journal article" date="2024" name="G3 (Bethesda)">
        <title>Genome assembly of Hibiscus sabdariffa L. provides insights into metabolisms of medicinal natural products.</title>
        <authorList>
            <person name="Kim T."/>
        </authorList>
    </citation>
    <scope>NUCLEOTIDE SEQUENCE [LARGE SCALE GENOMIC DNA]</scope>
    <source>
        <strain evidence="6">TK-2024</strain>
        <tissue evidence="6">Old leaves</tissue>
    </source>
</reference>
<dbReference type="SUPFAM" id="SSF101148">
    <property type="entry name" value="Plant invertase/pectin methylesterase inhibitor"/>
    <property type="match status" value="1"/>
</dbReference>
<dbReference type="NCBIfam" id="TIGR01614">
    <property type="entry name" value="PME_inhib"/>
    <property type="match status" value="1"/>
</dbReference>
<name>A0ABR2CWM6_9ROSI</name>
<dbReference type="Gene3D" id="1.20.140.40">
    <property type="entry name" value="Invertase/pectin methylesterase inhibitor family protein"/>
    <property type="match status" value="1"/>
</dbReference>
<feature type="domain" description="Pectinesterase inhibitor" evidence="5">
    <location>
        <begin position="28"/>
        <end position="172"/>
    </location>
</feature>
<protein>
    <recommendedName>
        <fullName evidence="5">Pectinesterase inhibitor domain-containing protein</fullName>
    </recommendedName>
</protein>
<dbReference type="SMART" id="SM00856">
    <property type="entry name" value="PMEI"/>
    <property type="match status" value="1"/>
</dbReference>
<dbReference type="Proteomes" id="UP001472677">
    <property type="component" value="Unassembled WGS sequence"/>
</dbReference>
<keyword evidence="1" id="KW-0732">Signal</keyword>
<dbReference type="Pfam" id="PF04043">
    <property type="entry name" value="PMEI"/>
    <property type="match status" value="1"/>
</dbReference>
<evidence type="ECO:0000256" key="2">
    <source>
        <dbReference type="ARBA" id="ARBA00023157"/>
    </source>
</evidence>
<dbReference type="InterPro" id="IPR052421">
    <property type="entry name" value="PCW_Enzyme_Inhibitor"/>
</dbReference>
<dbReference type="EMBL" id="JBBPBM010000041">
    <property type="protein sequence ID" value="KAK8524748.1"/>
    <property type="molecule type" value="Genomic_DNA"/>
</dbReference>
<evidence type="ECO:0000259" key="5">
    <source>
        <dbReference type="SMART" id="SM00856"/>
    </source>
</evidence>
<evidence type="ECO:0000256" key="1">
    <source>
        <dbReference type="ARBA" id="ARBA00022729"/>
    </source>
</evidence>
<dbReference type="PANTHER" id="PTHR36710">
    <property type="entry name" value="PECTINESTERASE INHIBITOR-LIKE"/>
    <property type="match status" value="1"/>
</dbReference>
<evidence type="ECO:0000313" key="7">
    <source>
        <dbReference type="Proteomes" id="UP001472677"/>
    </source>
</evidence>
<proteinExistence type="inferred from homology"/>
<dbReference type="InterPro" id="IPR006501">
    <property type="entry name" value="Pectinesterase_inhib_dom"/>
</dbReference>
<organism evidence="6 7">
    <name type="scientific">Hibiscus sabdariffa</name>
    <name type="common">roselle</name>
    <dbReference type="NCBI Taxonomy" id="183260"/>
    <lineage>
        <taxon>Eukaryota</taxon>
        <taxon>Viridiplantae</taxon>
        <taxon>Streptophyta</taxon>
        <taxon>Embryophyta</taxon>
        <taxon>Tracheophyta</taxon>
        <taxon>Spermatophyta</taxon>
        <taxon>Magnoliopsida</taxon>
        <taxon>eudicotyledons</taxon>
        <taxon>Gunneridae</taxon>
        <taxon>Pentapetalae</taxon>
        <taxon>rosids</taxon>
        <taxon>malvids</taxon>
        <taxon>Malvales</taxon>
        <taxon>Malvaceae</taxon>
        <taxon>Malvoideae</taxon>
        <taxon>Hibiscus</taxon>
    </lineage>
</organism>